<sequence length="69" mass="8177">MSEPRYRSEYLDDFIAEEEIKPKTNGKINWKYLLILLLPFGTLILIGLLIFKKLNKRKNSNHSIKKLKT</sequence>
<accession>A0A0P1NZG1</accession>
<gene>
    <name evidence="2" type="ORF">JGI23_01727</name>
</gene>
<dbReference type="Proteomes" id="UP000199197">
    <property type="component" value="Unassembled WGS sequence"/>
</dbReference>
<evidence type="ECO:0000313" key="2">
    <source>
        <dbReference type="EMBL" id="CUT04466.1"/>
    </source>
</evidence>
<feature type="transmembrane region" description="Helical" evidence="1">
    <location>
        <begin position="32"/>
        <end position="51"/>
    </location>
</feature>
<protein>
    <submittedName>
        <fullName evidence="2">Uncharacterized protein</fullName>
    </submittedName>
</protein>
<dbReference type="EMBL" id="CZVW01000024">
    <property type="protein sequence ID" value="CUT04466.1"/>
    <property type="molecule type" value="Genomic_DNA"/>
</dbReference>
<keyword evidence="1" id="KW-1133">Transmembrane helix</keyword>
<keyword evidence="1" id="KW-0472">Membrane</keyword>
<keyword evidence="1" id="KW-0812">Transmembrane</keyword>
<evidence type="ECO:0000256" key="1">
    <source>
        <dbReference type="SAM" id="Phobius"/>
    </source>
</evidence>
<evidence type="ECO:0000313" key="3">
    <source>
        <dbReference type="Proteomes" id="UP000199197"/>
    </source>
</evidence>
<name>A0A0P1NZG1_9BACT</name>
<proteinExistence type="predicted"/>
<keyword evidence="3" id="KW-1185">Reference proteome</keyword>
<organism evidence="2 3">
    <name type="scientific">Candidatus Chryseopegocella kryptomonas</name>
    <dbReference type="NCBI Taxonomy" id="1633643"/>
    <lineage>
        <taxon>Bacteria</taxon>
        <taxon>Pseudomonadati</taxon>
        <taxon>Candidatus Kryptoniota</taxon>
        <taxon>Candidatus Chryseopegocella</taxon>
    </lineage>
</organism>
<reference evidence="3" key="1">
    <citation type="submission" date="2015-11" db="EMBL/GenBank/DDBJ databases">
        <authorList>
            <person name="Varghese N."/>
        </authorList>
    </citation>
    <scope>NUCLEOTIDE SEQUENCE [LARGE SCALE GENOMIC DNA]</scope>
    <source>
        <strain evidence="3">JGI-23</strain>
    </source>
</reference>
<dbReference type="AlphaFoldDB" id="A0A0P1NZG1"/>
<dbReference type="RefSeq" id="WP_143713944.1">
    <property type="nucleotide sequence ID" value="NZ_CZVW01000024.1"/>
</dbReference>